<dbReference type="FunFam" id="2.40.100.10:FF:000009">
    <property type="entry name" value="Peptidyl-prolyl cis-trans isomerase D"/>
    <property type="match status" value="1"/>
</dbReference>
<evidence type="ECO:0000256" key="8">
    <source>
        <dbReference type="PROSITE-ProRule" id="PRU00339"/>
    </source>
</evidence>
<dbReference type="PROSITE" id="PS50072">
    <property type="entry name" value="CSA_PPIASE_2"/>
    <property type="match status" value="1"/>
</dbReference>
<dbReference type="FunFam" id="3.10.50.40:FF:000025">
    <property type="entry name" value="Peptidylprolyl isomerase"/>
    <property type="match status" value="1"/>
</dbReference>
<evidence type="ECO:0000256" key="2">
    <source>
        <dbReference type="ARBA" id="ARBA00013194"/>
    </source>
</evidence>
<name>A0A7S3G7C9_9EUKA</name>
<dbReference type="Gene3D" id="1.25.40.10">
    <property type="entry name" value="Tetratricopeptide repeat domain"/>
    <property type="match status" value="1"/>
</dbReference>
<dbReference type="EMBL" id="HBIB01028683">
    <property type="protein sequence ID" value="CAE0256444.1"/>
    <property type="molecule type" value="Transcribed_RNA"/>
</dbReference>
<dbReference type="PROSITE" id="PS50059">
    <property type="entry name" value="FKBP_PPIASE"/>
    <property type="match status" value="1"/>
</dbReference>
<reference evidence="11" key="1">
    <citation type="submission" date="2021-01" db="EMBL/GenBank/DDBJ databases">
        <authorList>
            <person name="Corre E."/>
            <person name="Pelletier E."/>
            <person name="Niang G."/>
            <person name="Scheremetjew M."/>
            <person name="Finn R."/>
            <person name="Kale V."/>
            <person name="Holt S."/>
            <person name="Cochrane G."/>
            <person name="Meng A."/>
            <person name="Brown T."/>
            <person name="Cohen L."/>
        </authorList>
    </citation>
    <scope>NUCLEOTIDE SEQUENCE</scope>
    <source>
        <strain evidence="11">NIES-2562</strain>
    </source>
</reference>
<dbReference type="Gene3D" id="2.40.100.10">
    <property type="entry name" value="Cyclophilin-like"/>
    <property type="match status" value="1"/>
</dbReference>
<gene>
    <name evidence="11" type="ORF">PBIL07802_LOCUS18699</name>
</gene>
<dbReference type="SMART" id="SM00028">
    <property type="entry name" value="TPR"/>
    <property type="match status" value="3"/>
</dbReference>
<keyword evidence="3" id="KW-0677">Repeat</keyword>
<evidence type="ECO:0000256" key="4">
    <source>
        <dbReference type="ARBA" id="ARBA00022803"/>
    </source>
</evidence>
<dbReference type="GO" id="GO:0003755">
    <property type="term" value="F:peptidyl-prolyl cis-trans isomerase activity"/>
    <property type="evidence" value="ECO:0007669"/>
    <property type="project" value="UniProtKB-KW"/>
</dbReference>
<accession>A0A7S3G7C9</accession>
<dbReference type="PRINTS" id="PR00153">
    <property type="entry name" value="CSAPPISMRASE"/>
</dbReference>
<protein>
    <recommendedName>
        <fullName evidence="2 7">peptidylprolyl isomerase</fullName>
        <ecNumber evidence="2 7">5.2.1.8</ecNumber>
    </recommendedName>
</protein>
<dbReference type="SUPFAM" id="SSF54534">
    <property type="entry name" value="FKBP-like"/>
    <property type="match status" value="1"/>
</dbReference>
<evidence type="ECO:0000256" key="3">
    <source>
        <dbReference type="ARBA" id="ARBA00022737"/>
    </source>
</evidence>
<dbReference type="PROSITE" id="PS00170">
    <property type="entry name" value="CSA_PPIASE_1"/>
    <property type="match status" value="1"/>
</dbReference>
<keyword evidence="4 8" id="KW-0802">TPR repeat</keyword>
<dbReference type="Gene3D" id="3.10.50.40">
    <property type="match status" value="1"/>
</dbReference>
<dbReference type="PANTHER" id="PTHR11071:SF561">
    <property type="entry name" value="PEPTIDYL-PROLYL CIS-TRANS ISOMERASE D-RELATED"/>
    <property type="match status" value="1"/>
</dbReference>
<keyword evidence="5 7" id="KW-0697">Rotamase</keyword>
<evidence type="ECO:0000256" key="6">
    <source>
        <dbReference type="ARBA" id="ARBA00023235"/>
    </source>
</evidence>
<dbReference type="InterPro" id="IPR019734">
    <property type="entry name" value="TPR_rpt"/>
</dbReference>
<dbReference type="GO" id="GO:0016018">
    <property type="term" value="F:cyclosporin A binding"/>
    <property type="evidence" value="ECO:0007669"/>
    <property type="project" value="TreeGrafter"/>
</dbReference>
<dbReference type="InterPro" id="IPR020892">
    <property type="entry name" value="Cyclophilin-type_PPIase_CS"/>
</dbReference>
<organism evidence="11">
    <name type="scientific">Palpitomonas bilix</name>
    <dbReference type="NCBI Taxonomy" id="652834"/>
    <lineage>
        <taxon>Eukaryota</taxon>
        <taxon>Eukaryota incertae sedis</taxon>
    </lineage>
</organism>
<dbReference type="SUPFAM" id="SSF48452">
    <property type="entry name" value="TPR-like"/>
    <property type="match status" value="1"/>
</dbReference>
<dbReference type="InterPro" id="IPR029000">
    <property type="entry name" value="Cyclophilin-like_dom_sf"/>
</dbReference>
<dbReference type="Pfam" id="PF00254">
    <property type="entry name" value="FKBP_C"/>
    <property type="match status" value="1"/>
</dbReference>
<proteinExistence type="predicted"/>
<feature type="repeat" description="TPR" evidence="8">
    <location>
        <begin position="214"/>
        <end position="247"/>
    </location>
</feature>
<dbReference type="CDD" id="cd01926">
    <property type="entry name" value="cyclophilin_ABH_like"/>
    <property type="match status" value="1"/>
</dbReference>
<feature type="domain" description="PPIase cyclophilin-type" evidence="10">
    <location>
        <begin position="300"/>
        <end position="463"/>
    </location>
</feature>
<dbReference type="InterPro" id="IPR011990">
    <property type="entry name" value="TPR-like_helical_dom_sf"/>
</dbReference>
<evidence type="ECO:0000259" key="10">
    <source>
        <dbReference type="PROSITE" id="PS50072"/>
    </source>
</evidence>
<dbReference type="InterPro" id="IPR046357">
    <property type="entry name" value="PPIase_dom_sf"/>
</dbReference>
<dbReference type="InterPro" id="IPR001179">
    <property type="entry name" value="PPIase_FKBP_dom"/>
</dbReference>
<feature type="domain" description="PPIase FKBP-type" evidence="9">
    <location>
        <begin position="31"/>
        <end position="119"/>
    </location>
</feature>
<evidence type="ECO:0000259" key="9">
    <source>
        <dbReference type="PROSITE" id="PS50059"/>
    </source>
</evidence>
<dbReference type="InterPro" id="IPR002130">
    <property type="entry name" value="Cyclophilin-type_PPIase_dom"/>
</dbReference>
<dbReference type="AlphaFoldDB" id="A0A7S3G7C9"/>
<evidence type="ECO:0000313" key="11">
    <source>
        <dbReference type="EMBL" id="CAE0256444.1"/>
    </source>
</evidence>
<dbReference type="PROSITE" id="PS50005">
    <property type="entry name" value="TPR"/>
    <property type="match status" value="1"/>
</dbReference>
<dbReference type="GO" id="GO:0006457">
    <property type="term" value="P:protein folding"/>
    <property type="evidence" value="ECO:0007669"/>
    <property type="project" value="InterPro"/>
</dbReference>
<dbReference type="Pfam" id="PF07719">
    <property type="entry name" value="TPR_2"/>
    <property type="match status" value="1"/>
</dbReference>
<dbReference type="GO" id="GO:0005737">
    <property type="term" value="C:cytoplasm"/>
    <property type="evidence" value="ECO:0007669"/>
    <property type="project" value="TreeGrafter"/>
</dbReference>
<sequence length="468" mass="51679">MSENEAINLTDDGGIKKQILVEGTGEYPVDNSEVEVHYVGTLLDGTKFDSSRDRDEKFKFTLGVGQVIKGWDVGVKSMKVGEKALLTCTSEYAYGDSGSPPKIPPKATLQFEVELFGFKEKEKEPWELDDSEKMEKATEAKNKGNEFYKAGDNKQAVEAYSDGLRYVEYETGETFKAVKLSLLLNKSQAALKLSEYSDAKESASKALDEDKDNVKGLFRRGSALLGLGDYKEAKADFLRVLELDEKNVQAKKSLLEIKKRIQKEKEKEKKAFGNMFAKLGDMYEEKADLKVWKGPLPKCFFDITIGGEAKGRVVMELFADKTPKTAENFRALCTGEKGNGKAGKPLHYKGSTFHRVIKDFMIQGGDFTNGNGTGGESIYGEKFEDENFDVKHTEAGLLSMANAGPGTNGSQFFITTKDTPHLDGKHVVFGRVVEGMDVVRAIEDTEVEGSTPKQEVVVADCGELKDEA</sequence>
<dbReference type="SUPFAM" id="SSF50891">
    <property type="entry name" value="Cyclophilin-like"/>
    <property type="match status" value="1"/>
</dbReference>
<dbReference type="PANTHER" id="PTHR11071">
    <property type="entry name" value="PEPTIDYL-PROLYL CIS-TRANS ISOMERASE"/>
    <property type="match status" value="1"/>
</dbReference>
<evidence type="ECO:0000256" key="5">
    <source>
        <dbReference type="ARBA" id="ARBA00023110"/>
    </source>
</evidence>
<evidence type="ECO:0000256" key="7">
    <source>
        <dbReference type="PROSITE-ProRule" id="PRU00277"/>
    </source>
</evidence>
<dbReference type="InterPro" id="IPR013105">
    <property type="entry name" value="TPR_2"/>
</dbReference>
<dbReference type="Pfam" id="PF00160">
    <property type="entry name" value="Pro_isomerase"/>
    <property type="match status" value="1"/>
</dbReference>
<dbReference type="EC" id="5.2.1.8" evidence="2 7"/>
<evidence type="ECO:0000256" key="1">
    <source>
        <dbReference type="ARBA" id="ARBA00000971"/>
    </source>
</evidence>
<comment type="catalytic activity">
    <reaction evidence="1 7">
        <text>[protein]-peptidylproline (omega=180) = [protein]-peptidylproline (omega=0)</text>
        <dbReference type="Rhea" id="RHEA:16237"/>
        <dbReference type="Rhea" id="RHEA-COMP:10747"/>
        <dbReference type="Rhea" id="RHEA-COMP:10748"/>
        <dbReference type="ChEBI" id="CHEBI:83833"/>
        <dbReference type="ChEBI" id="CHEBI:83834"/>
        <dbReference type="EC" id="5.2.1.8"/>
    </reaction>
</comment>
<keyword evidence="6 7" id="KW-0413">Isomerase</keyword>